<evidence type="ECO:0000256" key="3">
    <source>
        <dbReference type="ARBA" id="ARBA00022617"/>
    </source>
</evidence>
<evidence type="ECO:0000256" key="6">
    <source>
        <dbReference type="ARBA" id="ARBA00022982"/>
    </source>
</evidence>
<dbReference type="GO" id="GO:0009055">
    <property type="term" value="F:electron transfer activity"/>
    <property type="evidence" value="ECO:0007669"/>
    <property type="project" value="InterPro"/>
</dbReference>
<evidence type="ECO:0000256" key="9">
    <source>
        <dbReference type="PIRSR" id="PIRSR000005-2"/>
    </source>
</evidence>
<evidence type="ECO:0000256" key="8">
    <source>
        <dbReference type="PIRSR" id="PIRSR000005-1"/>
    </source>
</evidence>
<evidence type="ECO:0000256" key="2">
    <source>
        <dbReference type="ARBA" id="ARBA00022448"/>
    </source>
</evidence>
<dbReference type="EMBL" id="SHBF01000005">
    <property type="protein sequence ID" value="RZO28126.1"/>
    <property type="molecule type" value="Genomic_DNA"/>
</dbReference>
<feature type="binding site" description="axial binding residue" evidence="9">
    <location>
        <position position="52"/>
    </location>
    <ligand>
        <name>heme c</name>
        <dbReference type="ChEBI" id="CHEBI:61717"/>
        <label>1</label>
    </ligand>
    <ligandPart>
        <name>Fe</name>
        <dbReference type="ChEBI" id="CHEBI:18248"/>
    </ligandPart>
</feature>
<feature type="binding site" description="covalent" evidence="8">
    <location>
        <position position="149"/>
    </location>
    <ligand>
        <name>heme c</name>
        <dbReference type="ChEBI" id="CHEBI:61717"/>
        <label>2</label>
    </ligand>
</feature>
<keyword evidence="4 9" id="KW-0479">Metal-binding</keyword>
<keyword evidence="3 8" id="KW-0349">Heme</keyword>
<accession>A0A520N3V9</accession>
<protein>
    <submittedName>
        <fullName evidence="12">Cytochrome c4</fullName>
    </submittedName>
</protein>
<comment type="PTM">
    <text evidence="8">Binds 2 heme c groups covalently per subunit.</text>
</comment>
<dbReference type="SUPFAM" id="SSF46626">
    <property type="entry name" value="Cytochrome c"/>
    <property type="match status" value="2"/>
</dbReference>
<comment type="subcellular location">
    <subcellularLocation>
        <location evidence="1">Periplasm</location>
    </subcellularLocation>
</comment>
<evidence type="ECO:0000256" key="5">
    <source>
        <dbReference type="ARBA" id="ARBA00022764"/>
    </source>
</evidence>
<dbReference type="PIRSF" id="PIRSF000005">
    <property type="entry name" value="Cytochrome_c4"/>
    <property type="match status" value="1"/>
</dbReference>
<keyword evidence="2" id="KW-0813">Transport</keyword>
<evidence type="ECO:0000256" key="1">
    <source>
        <dbReference type="ARBA" id="ARBA00004418"/>
    </source>
</evidence>
<dbReference type="PANTHER" id="PTHR33751">
    <property type="entry name" value="CBB3-TYPE CYTOCHROME C OXIDASE SUBUNIT FIXP"/>
    <property type="match status" value="1"/>
</dbReference>
<evidence type="ECO:0000256" key="4">
    <source>
        <dbReference type="ARBA" id="ARBA00022723"/>
    </source>
</evidence>
<evidence type="ECO:0000256" key="7">
    <source>
        <dbReference type="ARBA" id="ARBA00023004"/>
    </source>
</evidence>
<dbReference type="AlphaFoldDB" id="A0A520N3V9"/>
<keyword evidence="7 9" id="KW-0408">Iron</keyword>
<feature type="domain" description="Cytochrome c" evidence="11">
    <location>
        <begin position="128"/>
        <end position="220"/>
    </location>
</feature>
<evidence type="ECO:0000256" key="10">
    <source>
        <dbReference type="SAM" id="SignalP"/>
    </source>
</evidence>
<dbReference type="GO" id="GO:0005506">
    <property type="term" value="F:iron ion binding"/>
    <property type="evidence" value="ECO:0007669"/>
    <property type="project" value="InterPro"/>
</dbReference>
<dbReference type="GO" id="GO:0042597">
    <property type="term" value="C:periplasmic space"/>
    <property type="evidence" value="ECO:0007669"/>
    <property type="project" value="UniProtKB-SubCell"/>
</dbReference>
<keyword evidence="10" id="KW-0732">Signal</keyword>
<dbReference type="PROSITE" id="PS51007">
    <property type="entry name" value="CYTC"/>
    <property type="match status" value="2"/>
</dbReference>
<evidence type="ECO:0000259" key="11">
    <source>
        <dbReference type="PROSITE" id="PS51007"/>
    </source>
</evidence>
<feature type="binding site" description="covalent" evidence="8">
    <location>
        <position position="152"/>
    </location>
    <ligand>
        <name>heme c</name>
        <dbReference type="ChEBI" id="CHEBI:61717"/>
        <label>2</label>
    </ligand>
</feature>
<keyword evidence="5" id="KW-0574">Periplasm</keyword>
<dbReference type="InterPro" id="IPR050597">
    <property type="entry name" value="Cytochrome_c_Oxidase_Subunit"/>
</dbReference>
<dbReference type="GO" id="GO:0020037">
    <property type="term" value="F:heme binding"/>
    <property type="evidence" value="ECO:0007669"/>
    <property type="project" value="InterPro"/>
</dbReference>
<dbReference type="Pfam" id="PF00034">
    <property type="entry name" value="Cytochrom_C"/>
    <property type="match status" value="2"/>
</dbReference>
<name>A0A520N3V9_9GAMM</name>
<feature type="domain" description="Cytochrome c" evidence="11">
    <location>
        <begin position="36"/>
        <end position="117"/>
    </location>
</feature>
<evidence type="ECO:0000313" key="12">
    <source>
        <dbReference type="EMBL" id="RZO28126.1"/>
    </source>
</evidence>
<proteinExistence type="predicted"/>
<dbReference type="Proteomes" id="UP000318710">
    <property type="component" value="Unassembled WGS sequence"/>
</dbReference>
<keyword evidence="6" id="KW-0249">Electron transport</keyword>
<dbReference type="Gene3D" id="1.10.760.10">
    <property type="entry name" value="Cytochrome c-like domain"/>
    <property type="match status" value="2"/>
</dbReference>
<feature type="binding site" description="axial binding residue" evidence="9">
    <location>
        <position position="153"/>
    </location>
    <ligand>
        <name>heme c</name>
        <dbReference type="ChEBI" id="CHEBI:61717"/>
        <label>2</label>
    </ligand>
    <ligandPart>
        <name>Fe</name>
        <dbReference type="ChEBI" id="CHEBI:18248"/>
    </ligandPart>
</feature>
<comment type="caution">
    <text evidence="12">The sequence shown here is derived from an EMBL/GenBank/DDBJ whole genome shotgun (WGS) entry which is preliminary data.</text>
</comment>
<feature type="binding site" description="covalent" evidence="8">
    <location>
        <position position="51"/>
    </location>
    <ligand>
        <name>heme c</name>
        <dbReference type="ChEBI" id="CHEBI:61717"/>
        <label>1</label>
    </ligand>
</feature>
<feature type="binding site" description="axial binding residue" evidence="9">
    <location>
        <position position="197"/>
    </location>
    <ligand>
        <name>heme c</name>
        <dbReference type="ChEBI" id="CHEBI:61717"/>
        <label>2</label>
    </ligand>
    <ligandPart>
        <name>Fe</name>
        <dbReference type="ChEBI" id="CHEBI:18248"/>
    </ligandPart>
</feature>
<reference evidence="12 13" key="1">
    <citation type="submission" date="2019-02" db="EMBL/GenBank/DDBJ databases">
        <title>Prokaryotic population dynamics and viral predation in marine succession experiment using metagenomics: the confinement effect.</title>
        <authorList>
            <person name="Haro-Moreno J.M."/>
            <person name="Rodriguez-Valera F."/>
            <person name="Lopez-Perez M."/>
        </authorList>
    </citation>
    <scope>NUCLEOTIDE SEQUENCE [LARGE SCALE GENOMIC DNA]</scope>
    <source>
        <strain evidence="12">MED-G160</strain>
    </source>
</reference>
<gene>
    <name evidence="12" type="ORF">EVA93_01535</name>
</gene>
<dbReference type="InterPro" id="IPR036909">
    <property type="entry name" value="Cyt_c-like_dom_sf"/>
</dbReference>
<dbReference type="InterPro" id="IPR009056">
    <property type="entry name" value="Cyt_c-like_dom"/>
</dbReference>
<feature type="binding site" description="axial binding residue" evidence="9">
    <location>
        <position position="91"/>
    </location>
    <ligand>
        <name>heme c</name>
        <dbReference type="ChEBI" id="CHEBI:61717"/>
        <label>1</label>
    </ligand>
    <ligandPart>
        <name>Fe</name>
        <dbReference type="ChEBI" id="CHEBI:18248"/>
    </ligandPart>
</feature>
<sequence length="221" mass="24410">MKYSLLYFIFFVLSVDVNAADDKSKEMKLPETFISGDASVGAQLVDSCAACHGVDGNSISTDWPKLSGQNQRYLYEQLKYFRDGARMNALMMSVTPYLQTLSDDDLKHIAAFYSQYNSTTGQAKNDEELLALGTQLYRFGNIKKQIPACTSCHAVYGQGNSLAGYPSVAGQQVGYLTSTLKAYRSKERNSGESSLVMQSIAANLTDYEIDALANYMHGLYQ</sequence>
<feature type="binding site" description="covalent" evidence="8">
    <location>
        <position position="48"/>
    </location>
    <ligand>
        <name>heme c</name>
        <dbReference type="ChEBI" id="CHEBI:61717"/>
        <label>1</label>
    </ligand>
</feature>
<dbReference type="InterPro" id="IPR024167">
    <property type="entry name" value="Cytochrome_c4-like"/>
</dbReference>
<organism evidence="12 13">
    <name type="scientific">SAR86 cluster bacterium</name>
    <dbReference type="NCBI Taxonomy" id="2030880"/>
    <lineage>
        <taxon>Bacteria</taxon>
        <taxon>Pseudomonadati</taxon>
        <taxon>Pseudomonadota</taxon>
        <taxon>Gammaproteobacteria</taxon>
        <taxon>SAR86 cluster</taxon>
    </lineage>
</organism>
<feature type="chain" id="PRO_5022102070" evidence="10">
    <location>
        <begin position="20"/>
        <end position="221"/>
    </location>
</feature>
<feature type="signal peptide" evidence="10">
    <location>
        <begin position="1"/>
        <end position="19"/>
    </location>
</feature>
<dbReference type="PANTHER" id="PTHR33751:SF9">
    <property type="entry name" value="CYTOCHROME C4"/>
    <property type="match status" value="1"/>
</dbReference>
<evidence type="ECO:0000313" key="13">
    <source>
        <dbReference type="Proteomes" id="UP000318710"/>
    </source>
</evidence>